<reference evidence="1 2" key="1">
    <citation type="submission" date="2020-01" db="EMBL/GenBank/DDBJ databases">
        <authorList>
            <person name="Lee S.D."/>
        </authorList>
    </citation>
    <scope>NUCLEOTIDE SEQUENCE [LARGE SCALE GENOMIC DNA]</scope>
    <source>
        <strain evidence="1 2">SAP-1</strain>
    </source>
</reference>
<dbReference type="RefSeq" id="WP_169401463.1">
    <property type="nucleotide sequence ID" value="NZ_JAADJU010000001.1"/>
</dbReference>
<reference evidence="1 2" key="2">
    <citation type="submission" date="2020-06" db="EMBL/GenBank/DDBJ databases">
        <title>Polyphasic characterization of a Rahnella strain isolated from tree sap.</title>
        <authorList>
            <person name="Kim I.S."/>
        </authorList>
    </citation>
    <scope>NUCLEOTIDE SEQUENCE [LARGE SCALE GENOMIC DNA]</scope>
    <source>
        <strain evidence="1 2">SAP-1</strain>
    </source>
</reference>
<dbReference type="Gene3D" id="2.30.110.50">
    <property type="match status" value="1"/>
</dbReference>
<name>A0A848MEG0_9GAMM</name>
<dbReference type="AlphaFoldDB" id="A0A848MEG0"/>
<comment type="caution">
    <text evidence="1">The sequence shown here is derived from an EMBL/GenBank/DDBJ whole genome shotgun (WGS) entry which is preliminary data.</text>
</comment>
<keyword evidence="2" id="KW-1185">Reference proteome</keyword>
<dbReference type="EMBL" id="JAADJU010000001">
    <property type="protein sequence ID" value="NMP25786.1"/>
    <property type="molecule type" value="Genomic_DNA"/>
</dbReference>
<protein>
    <submittedName>
        <fullName evidence="1">Uncharacterized protein</fullName>
    </submittedName>
</protein>
<gene>
    <name evidence="1" type="ORF">GW590_02695</name>
</gene>
<accession>A0A848MEG0</accession>
<organism evidence="1 2">
    <name type="scientific">Rouxiella aceris</name>
    <dbReference type="NCBI Taxonomy" id="2703884"/>
    <lineage>
        <taxon>Bacteria</taxon>
        <taxon>Pseudomonadati</taxon>
        <taxon>Pseudomonadota</taxon>
        <taxon>Gammaproteobacteria</taxon>
        <taxon>Enterobacterales</taxon>
        <taxon>Yersiniaceae</taxon>
        <taxon>Rouxiella</taxon>
    </lineage>
</organism>
<evidence type="ECO:0000313" key="1">
    <source>
        <dbReference type="EMBL" id="NMP25786.1"/>
    </source>
</evidence>
<dbReference type="Proteomes" id="UP000585363">
    <property type="component" value="Unassembled WGS sequence"/>
</dbReference>
<evidence type="ECO:0000313" key="2">
    <source>
        <dbReference type="Proteomes" id="UP000585363"/>
    </source>
</evidence>
<sequence>MDTATFTGKLSPSPYHLVICHSPVTPDILRFRGREALSEPFRWDIKFTTPPGSNFLPHLT</sequence>
<proteinExistence type="predicted"/>